<keyword evidence="5" id="KW-0274">FAD</keyword>
<feature type="domain" description="FAD-binding PCMH-type" evidence="8">
    <location>
        <begin position="62"/>
        <end position="372"/>
    </location>
</feature>
<comment type="similarity">
    <text evidence="2">Belongs to the oxygen-dependent FAD-linked oxidoreductase family.</text>
</comment>
<organism evidence="9 10">
    <name type="scientific">Lithospermum erythrorhizon</name>
    <name type="common">Purple gromwell</name>
    <name type="synonym">Lithospermum officinale var. erythrorhizon</name>
    <dbReference type="NCBI Taxonomy" id="34254"/>
    <lineage>
        <taxon>Eukaryota</taxon>
        <taxon>Viridiplantae</taxon>
        <taxon>Streptophyta</taxon>
        <taxon>Embryophyta</taxon>
        <taxon>Tracheophyta</taxon>
        <taxon>Spermatophyta</taxon>
        <taxon>Magnoliopsida</taxon>
        <taxon>eudicotyledons</taxon>
        <taxon>Gunneridae</taxon>
        <taxon>Pentapetalae</taxon>
        <taxon>asterids</taxon>
        <taxon>lamiids</taxon>
        <taxon>Boraginales</taxon>
        <taxon>Boraginaceae</taxon>
        <taxon>Boraginoideae</taxon>
        <taxon>Lithospermeae</taxon>
        <taxon>Lithospermum</taxon>
    </lineage>
</organism>
<dbReference type="InterPro" id="IPR036318">
    <property type="entry name" value="FAD-bd_PCMH-like_sf"/>
</dbReference>
<evidence type="ECO:0000259" key="8">
    <source>
        <dbReference type="PROSITE" id="PS51387"/>
    </source>
</evidence>
<keyword evidence="4" id="KW-0285">Flavoprotein</keyword>
<dbReference type="GO" id="GO:0019139">
    <property type="term" value="F:cytokinin dehydrogenase activity"/>
    <property type="evidence" value="ECO:0007669"/>
    <property type="project" value="UniProtKB-EC"/>
</dbReference>
<protein>
    <recommendedName>
        <fullName evidence="3">cytokinin dehydrogenase</fullName>
        <ecNumber evidence="3">1.5.99.12</ecNumber>
    </recommendedName>
</protein>
<evidence type="ECO:0000256" key="4">
    <source>
        <dbReference type="ARBA" id="ARBA00022630"/>
    </source>
</evidence>
<evidence type="ECO:0000256" key="7">
    <source>
        <dbReference type="ARBA" id="ARBA00048224"/>
    </source>
</evidence>
<proteinExistence type="inferred from homology"/>
<dbReference type="Pfam" id="PF09265">
    <property type="entry name" value="Cytokin-bind"/>
    <property type="match status" value="1"/>
</dbReference>
<dbReference type="Gene3D" id="3.40.462.10">
    <property type="entry name" value="FAD-linked oxidases, C-terminal domain"/>
    <property type="match status" value="1"/>
</dbReference>
<keyword evidence="6" id="KW-0560">Oxidoreductase</keyword>
<evidence type="ECO:0000256" key="1">
    <source>
        <dbReference type="ARBA" id="ARBA00001974"/>
    </source>
</evidence>
<evidence type="ECO:0000256" key="6">
    <source>
        <dbReference type="ARBA" id="ARBA00023002"/>
    </source>
</evidence>
<keyword evidence="10" id="KW-1185">Reference proteome</keyword>
<evidence type="ECO:0000256" key="2">
    <source>
        <dbReference type="ARBA" id="ARBA00005466"/>
    </source>
</evidence>
<dbReference type="InterPro" id="IPR016170">
    <property type="entry name" value="Cytok_DH_C_sf"/>
</dbReference>
<comment type="caution">
    <text evidence="9">The sequence shown here is derived from an EMBL/GenBank/DDBJ whole genome shotgun (WGS) entry which is preliminary data.</text>
</comment>
<comment type="catalytic activity">
    <reaction evidence="7">
        <text>N(6)-dimethylallyladenine + A + H2O = 3-methyl-2-butenal + adenine + AH2</text>
        <dbReference type="Rhea" id="RHEA:13625"/>
        <dbReference type="ChEBI" id="CHEBI:13193"/>
        <dbReference type="ChEBI" id="CHEBI:15377"/>
        <dbReference type="ChEBI" id="CHEBI:15825"/>
        <dbReference type="ChEBI" id="CHEBI:16708"/>
        <dbReference type="ChEBI" id="CHEBI:17499"/>
        <dbReference type="ChEBI" id="CHEBI:17660"/>
        <dbReference type="EC" id="1.5.99.12"/>
    </reaction>
</comment>
<dbReference type="PROSITE" id="PS51387">
    <property type="entry name" value="FAD_PCMH"/>
    <property type="match status" value="1"/>
</dbReference>
<sequence>MIAHLERFLHKNNNVIESNTELNNNEEFNDDVLTQFQNVDIHGTVDFNPAASSTIKDFGGMHSCKPLAVVKAAVSDDIASIIKLASNSHHHITVAARGNNHSINGQAMVNGGVIVDMKSMAKNSKTHVVVFQENGQTKSTSKNSKENQVMVFQESGHDMVNGEVFIDMKSTSKNSKKNQVMVFQESGQTMVNDGGFIDMKSTSKNSKTTQVAVFKESGQIMANDGVLNESLGSITTPIFIDMTKSTSKNSKTQVSFFQKNGGGAAGYADLCGGAMWSEVLKDCIENYGLSPRSWTDYLDLTVGGTLSNAGVSGQAFRYGPQTENVTELEVVIGNGETVICSKTLNSDLYFGVLGGLGQFGIITRARILLQHAPQMVRWLRVVYSEFNEFTKDAESLMTPGIEADSFDYIEGFMFVNSDDPVNGWATVPLDRQQRFDPTRLPVSAGPVLYCLEVALHYSNRDHWSKVDMVVDRLLKRLSFCDGLRFEVDLSYVDFLLRVKRAEQEARDNGIWDAPHPWLNMFISKNDIARFDRLVFKKLLTGGVGGPILVYPLLRHKWDARTSVVLPKGDDRDGGIFYLVALLRFSPPYPKGPPFEELVAQNREILTTCIRNELDFKLYLPHYELEEEWKQHFEDKWDTFVERKAKFDPKCILAPGQLIFRRNNQL</sequence>
<dbReference type="AlphaFoldDB" id="A0AAV3R1Z1"/>
<accession>A0AAV3R1Z1</accession>
<reference evidence="9 10" key="1">
    <citation type="submission" date="2024-01" db="EMBL/GenBank/DDBJ databases">
        <title>The complete chloroplast genome sequence of Lithospermum erythrorhizon: insights into the phylogenetic relationship among Boraginaceae species and the maternal lineages of purple gromwells.</title>
        <authorList>
            <person name="Okada T."/>
            <person name="Watanabe K."/>
        </authorList>
    </citation>
    <scope>NUCLEOTIDE SEQUENCE [LARGE SCALE GENOMIC DNA]</scope>
</reference>
<dbReference type="GO" id="GO:0071949">
    <property type="term" value="F:FAD binding"/>
    <property type="evidence" value="ECO:0007669"/>
    <property type="project" value="InterPro"/>
</dbReference>
<evidence type="ECO:0000313" key="10">
    <source>
        <dbReference type="Proteomes" id="UP001454036"/>
    </source>
</evidence>
<dbReference type="InterPro" id="IPR016164">
    <property type="entry name" value="FAD-linked_Oxase-like_C"/>
</dbReference>
<dbReference type="EMBL" id="BAABME010006912">
    <property type="protein sequence ID" value="GAA0169616.1"/>
    <property type="molecule type" value="Genomic_DNA"/>
</dbReference>
<dbReference type="InterPro" id="IPR050432">
    <property type="entry name" value="FAD-linked_Oxidoreductases_BP"/>
</dbReference>
<dbReference type="Proteomes" id="UP001454036">
    <property type="component" value="Unassembled WGS sequence"/>
</dbReference>
<comment type="cofactor">
    <cofactor evidence="1">
        <name>FAD</name>
        <dbReference type="ChEBI" id="CHEBI:57692"/>
    </cofactor>
</comment>
<dbReference type="Gene3D" id="3.30.465.10">
    <property type="match status" value="1"/>
</dbReference>
<name>A0AAV3R1Z1_LITER</name>
<dbReference type="Gene3D" id="3.30.43.10">
    <property type="entry name" value="Uridine Diphospho-n-acetylenolpyruvylglucosamine Reductase, domain 2"/>
    <property type="match status" value="2"/>
</dbReference>
<dbReference type="InterPro" id="IPR006094">
    <property type="entry name" value="Oxid_FAD_bind_N"/>
</dbReference>
<evidence type="ECO:0000256" key="3">
    <source>
        <dbReference type="ARBA" id="ARBA00011928"/>
    </source>
</evidence>
<dbReference type="PANTHER" id="PTHR13878">
    <property type="entry name" value="GULONOLACTONE OXIDASE"/>
    <property type="match status" value="1"/>
</dbReference>
<dbReference type="GO" id="GO:0009690">
    <property type="term" value="P:cytokinin metabolic process"/>
    <property type="evidence" value="ECO:0007669"/>
    <property type="project" value="InterPro"/>
</dbReference>
<dbReference type="InterPro" id="IPR016167">
    <property type="entry name" value="FAD-bd_PCMH_sub1"/>
</dbReference>
<evidence type="ECO:0000313" key="9">
    <source>
        <dbReference type="EMBL" id="GAA0169616.1"/>
    </source>
</evidence>
<dbReference type="EC" id="1.5.99.12" evidence="3"/>
<evidence type="ECO:0000256" key="5">
    <source>
        <dbReference type="ARBA" id="ARBA00022827"/>
    </source>
</evidence>
<dbReference type="InterPro" id="IPR016169">
    <property type="entry name" value="FAD-bd_PCMH_sub2"/>
</dbReference>
<dbReference type="SUPFAM" id="SSF56176">
    <property type="entry name" value="FAD-binding/transporter-associated domain-like"/>
    <property type="match status" value="2"/>
</dbReference>
<dbReference type="InterPro" id="IPR016166">
    <property type="entry name" value="FAD-bd_PCMH"/>
</dbReference>
<gene>
    <name evidence="9" type="ORF">LIER_24062</name>
</gene>
<dbReference type="SUPFAM" id="SSF55103">
    <property type="entry name" value="FAD-linked oxidases, C-terminal domain"/>
    <property type="match status" value="1"/>
</dbReference>
<dbReference type="PANTHER" id="PTHR13878:SF112">
    <property type="entry name" value="CYTOKININ DEHYDROGENASE 7"/>
    <property type="match status" value="1"/>
</dbReference>
<dbReference type="Pfam" id="PF01565">
    <property type="entry name" value="FAD_binding_4"/>
    <property type="match status" value="2"/>
</dbReference>
<dbReference type="InterPro" id="IPR015345">
    <property type="entry name" value="Cytokinin_DH_FAD/cytokin-bd"/>
</dbReference>